<reference evidence="3 4" key="1">
    <citation type="submission" date="2014-05" db="EMBL/GenBank/DDBJ databases">
        <authorList>
            <person name="Rizzardi K."/>
            <person name="Winiecka-Krusnell J."/>
            <person name="Ramliden M."/>
            <person name="Alm E."/>
            <person name="Andersson S."/>
            <person name="Byfors S."/>
        </authorList>
    </citation>
    <scope>NUCLEOTIDE SEQUENCE [LARGE SCALE GENOMIC DNA]</scope>
    <source>
        <strain evidence="3 4">LEGN</strain>
    </source>
</reference>
<comment type="caution">
    <text evidence="3">The sequence shown here is derived from an EMBL/GenBank/DDBJ whole genome shotgun (WGS) entry which is preliminary data.</text>
</comment>
<dbReference type="Proteomes" id="UP000054422">
    <property type="component" value="Unassembled WGS sequence"/>
</dbReference>
<proteinExistence type="predicted"/>
<evidence type="ECO:0000256" key="1">
    <source>
        <dbReference type="SAM" id="MobiDB-lite"/>
    </source>
</evidence>
<dbReference type="EMBL" id="JNCF01000053">
    <property type="protein sequence ID" value="KGP62608.1"/>
    <property type="molecule type" value="Genomic_DNA"/>
</dbReference>
<keyword evidence="2" id="KW-1133">Transmembrane helix</keyword>
<keyword evidence="2" id="KW-0812">Transmembrane</keyword>
<accession>A0A0A2T595</accession>
<evidence type="ECO:0000313" key="3">
    <source>
        <dbReference type="EMBL" id="KGP62608.1"/>
    </source>
</evidence>
<feature type="compositionally biased region" description="Basic and acidic residues" evidence="1">
    <location>
        <begin position="355"/>
        <end position="372"/>
    </location>
</feature>
<dbReference type="RefSeq" id="WP_035890806.1">
    <property type="nucleotide sequence ID" value="NZ_JNCF01000053.1"/>
</dbReference>
<feature type="region of interest" description="Disordered" evidence="1">
    <location>
        <begin position="354"/>
        <end position="384"/>
    </location>
</feature>
<organism evidence="3 4">
    <name type="scientific">Legionella norrlandica</name>
    <dbReference type="NCBI Taxonomy" id="1498499"/>
    <lineage>
        <taxon>Bacteria</taxon>
        <taxon>Pseudomonadati</taxon>
        <taxon>Pseudomonadota</taxon>
        <taxon>Gammaproteobacteria</taxon>
        <taxon>Legionellales</taxon>
        <taxon>Legionellaceae</taxon>
        <taxon>Legionella</taxon>
    </lineage>
</organism>
<feature type="transmembrane region" description="Helical" evidence="2">
    <location>
        <begin position="273"/>
        <end position="293"/>
    </location>
</feature>
<gene>
    <name evidence="3" type="ORF">EP47_01270</name>
</gene>
<keyword evidence="2" id="KW-0472">Membrane</keyword>
<sequence length="384" mass="43789">MELVNTTIANLLKEADNLLSLQLQNLILNPGFVLQGVKARYDLLGVEEVNQNTLDDFLENYFDNQGNLKSNLESTNKIFQAMITKDKDLRFRNFEIEKESLSDKQKFILDSISFQLCANVLDEVDKMTNKVVESHNFFPVETIGFITQMVNKYSEKQLEFYHIINSLDEEQQKKFKALGVEQQRIIKTTIENVHAKTKSFQENITADWKDSAKTAEIEQPIQQYKTAVVKESIRVLLDAAEGKDASFNMKNIEREEQAVSHVLKKRRNPVGDAILFALTNTILAIVTLGIFNISHAVVHRDRHPSAGNLAERIGQSVLDGNLLFYGKTDSSREFTYHNRDLQAGIETVKEQLVNIKKEEPAKQQSEEQPKPDESDEEQIKPGNS</sequence>
<dbReference type="AlphaFoldDB" id="A0A0A2T595"/>
<keyword evidence="4" id="KW-1185">Reference proteome</keyword>
<dbReference type="STRING" id="1498499.EP47_01270"/>
<evidence type="ECO:0000313" key="4">
    <source>
        <dbReference type="Proteomes" id="UP000054422"/>
    </source>
</evidence>
<evidence type="ECO:0000256" key="2">
    <source>
        <dbReference type="SAM" id="Phobius"/>
    </source>
</evidence>
<protein>
    <submittedName>
        <fullName evidence="3">Uncharacterized protein</fullName>
    </submittedName>
</protein>
<name>A0A0A2T595_9GAMM</name>